<evidence type="ECO:0000313" key="4">
    <source>
        <dbReference type="Proteomes" id="UP000265618"/>
    </source>
</evidence>
<evidence type="ECO:0000256" key="2">
    <source>
        <dbReference type="SAM" id="MobiDB-lite"/>
    </source>
</evidence>
<evidence type="ECO:0000256" key="1">
    <source>
        <dbReference type="SAM" id="Coils"/>
    </source>
</evidence>
<feature type="coiled-coil region" evidence="1">
    <location>
        <begin position="271"/>
        <end position="333"/>
    </location>
</feature>
<dbReference type="AlphaFoldDB" id="A0A9K3GE75"/>
<feature type="compositionally biased region" description="Acidic residues" evidence="2">
    <location>
        <begin position="497"/>
        <end position="510"/>
    </location>
</feature>
<protein>
    <submittedName>
        <fullName evidence="3">Uncharacterized protein</fullName>
    </submittedName>
</protein>
<evidence type="ECO:0000313" key="3">
    <source>
        <dbReference type="EMBL" id="GIQ79573.1"/>
    </source>
</evidence>
<feature type="region of interest" description="Disordered" evidence="2">
    <location>
        <begin position="417"/>
        <end position="444"/>
    </location>
</feature>
<keyword evidence="4" id="KW-1185">Reference proteome</keyword>
<feature type="compositionally biased region" description="Acidic residues" evidence="2">
    <location>
        <begin position="429"/>
        <end position="438"/>
    </location>
</feature>
<gene>
    <name evidence="3" type="ORF">KIPB_000234</name>
</gene>
<proteinExistence type="predicted"/>
<organism evidence="3 4">
    <name type="scientific">Kipferlia bialata</name>
    <dbReference type="NCBI Taxonomy" id="797122"/>
    <lineage>
        <taxon>Eukaryota</taxon>
        <taxon>Metamonada</taxon>
        <taxon>Carpediemonas-like organisms</taxon>
        <taxon>Kipferlia</taxon>
    </lineage>
</organism>
<feature type="compositionally biased region" description="Basic and acidic residues" evidence="2">
    <location>
        <begin position="417"/>
        <end position="428"/>
    </location>
</feature>
<comment type="caution">
    <text evidence="3">The sequence shown here is derived from an EMBL/GenBank/DDBJ whole genome shotgun (WGS) entry which is preliminary data.</text>
</comment>
<reference evidence="3 4" key="1">
    <citation type="journal article" date="2018" name="PLoS ONE">
        <title>The draft genome of Kipferlia bialata reveals reductive genome evolution in fornicate parasites.</title>
        <authorList>
            <person name="Tanifuji G."/>
            <person name="Takabayashi S."/>
            <person name="Kume K."/>
            <person name="Takagi M."/>
            <person name="Nakayama T."/>
            <person name="Kamikawa R."/>
            <person name="Inagaki Y."/>
            <person name="Hashimoto T."/>
        </authorList>
    </citation>
    <scope>NUCLEOTIDE SEQUENCE [LARGE SCALE GENOMIC DNA]</scope>
    <source>
        <strain evidence="3">NY0173</strain>
    </source>
</reference>
<sequence length="893" mass="100044">DVSASSKIQVAIDGVIEEQGLVAQQATLDTQINFMDAKGQSFFQQLLEASASSQEAAGTLGGEAVSSVALPKEQGATGAKTPPEHGEPVPEGLLSEDQLGHLRQIKAEIVNWHRETDRAEMNCLRGERNALRDSLARADRVMYQGRATGEWKLRPDAPPLDYEAEIKHLRERVDQGYKARESKENLVDHYCQYLRKIHQDLLRVSYGRKVDAGKVKVLQKDLAALQLRYDRETKALRRDLAKSEGRRKTERGSAAILLAKTRKAKGLDGPTSQVQKDLDQAEREVERLTAVEAELKGRLKESETALVASQNEAKELRRQTEAQTQEVSVVRERMRELVEMQAAHAEMNRVASARRSAREVAEREDKESLARIMKEVESLAADFQQAVAEAEREKGLRTQVEGELKVAKAEIQRLVEAEADAEARREQEREAEESESDEPPVVFDASTVSQGGEIHVMGGVHSTHKVQVYNTETGLWRHLVAPPSSFQRGTPSVVMETESETDSEGEDSEPSEVQRERTQREEAERTALCAMCVPLGVDIDDHHCCSLGDVVLPHLATRVTSLEADLAGLKSSEQDDSNLAIAAVETRLSSLEALSDAFCAFSDDNLSDIRSLIERVTAFDIPSLHSSIEEFQKYLSVSQKYDKASLDQFFDDHPLTELVSADCDEVSRRLLPLNYQIIKQMNFTRTFEEGLPKVLRDALELCSDVMRVRLIPLPQNTTILSFPDQQKYFKAEGYNTEVRTLFSVASVLLDSHSVLEEYEEAHRAAPQKAKDLLHLIRRARTLRERLSSLSARHTEATALLHEYQSLFVEAETELAVTEASIASGTKQLQHLRNSGKRSRKLKELASLRTKLMGLQKQVEQRDSIRERLTHHLIFPEVAAALGLPQQPLEPEEE</sequence>
<feature type="region of interest" description="Disordered" evidence="2">
    <location>
        <begin position="482"/>
        <end position="520"/>
    </location>
</feature>
<dbReference type="EMBL" id="BDIP01000023">
    <property type="protein sequence ID" value="GIQ79573.1"/>
    <property type="molecule type" value="Genomic_DNA"/>
</dbReference>
<name>A0A9K3GE75_9EUKA</name>
<dbReference type="Proteomes" id="UP000265618">
    <property type="component" value="Unassembled WGS sequence"/>
</dbReference>
<feature type="region of interest" description="Disordered" evidence="2">
    <location>
        <begin position="74"/>
        <end position="97"/>
    </location>
</feature>
<accession>A0A9K3GE75</accession>
<keyword evidence="1" id="KW-0175">Coiled coil</keyword>
<feature type="non-terminal residue" evidence="3">
    <location>
        <position position="1"/>
    </location>
</feature>